<dbReference type="Pfam" id="PF01965">
    <property type="entry name" value="DJ-1_PfpI"/>
    <property type="match status" value="1"/>
</dbReference>
<dbReference type="PROSITE" id="PS01124">
    <property type="entry name" value="HTH_ARAC_FAMILY_2"/>
    <property type="match status" value="1"/>
</dbReference>
<dbReference type="InterPro" id="IPR002818">
    <property type="entry name" value="DJ-1/PfpI"/>
</dbReference>
<organism evidence="4 5">
    <name type="scientific">Streptosporangium subroseum</name>
    <dbReference type="NCBI Taxonomy" id="106412"/>
    <lineage>
        <taxon>Bacteria</taxon>
        <taxon>Bacillati</taxon>
        <taxon>Actinomycetota</taxon>
        <taxon>Actinomycetes</taxon>
        <taxon>Streptosporangiales</taxon>
        <taxon>Streptosporangiaceae</taxon>
        <taxon>Streptosporangium</taxon>
    </lineage>
</organism>
<sequence length="353" mass="38273">MYGVVSPRAGHGKWLEFILCKNRVMHRVVMLALDGVIPFELGIPPRIFGGAKDAEGEPLYEVITCTVDGGPVRTDADFSISVEHGAEVLSTADTVVIPATHALGTISTDGRLPEPLSRAIALIRPGTRLVSICTAAYVLAAAGLLDGRPATTHWSSAEHFQKMFPLVKVNPDVLFVDDGEVLTSAGVAAGVDLCLHIIRRDHGTAVANRVARRCVVPPWRDGGQAQFIERPIPEQSIATTAATRAWALGQLQRPLPLTELAAHARMSRRTFTRRFRDETGVSPGQWLILQRVELARRLLEASDLPVDGVALQAGFGTAASLRQHLQAAIGVSPMAYRRTFRPLEISLRQEVEA</sequence>
<feature type="domain" description="HTH araC/xylS-type" evidence="3">
    <location>
        <begin position="241"/>
        <end position="339"/>
    </location>
</feature>
<dbReference type="Gene3D" id="3.40.50.880">
    <property type="match status" value="1"/>
</dbReference>
<dbReference type="Pfam" id="PF12833">
    <property type="entry name" value="HTH_18"/>
    <property type="match status" value="1"/>
</dbReference>
<gene>
    <name evidence="4" type="ORF">SAMN05216276_102033</name>
</gene>
<dbReference type="GO" id="GO:0003700">
    <property type="term" value="F:DNA-binding transcription factor activity"/>
    <property type="evidence" value="ECO:0007669"/>
    <property type="project" value="InterPro"/>
</dbReference>
<dbReference type="Proteomes" id="UP000198282">
    <property type="component" value="Unassembled WGS sequence"/>
</dbReference>
<reference evidence="4 5" key="1">
    <citation type="submission" date="2017-06" db="EMBL/GenBank/DDBJ databases">
        <authorList>
            <person name="Kim H.J."/>
            <person name="Triplett B.A."/>
        </authorList>
    </citation>
    <scope>NUCLEOTIDE SEQUENCE [LARGE SCALE GENOMIC DNA]</scope>
    <source>
        <strain evidence="4 5">CGMCC 4.2132</strain>
    </source>
</reference>
<dbReference type="AlphaFoldDB" id="A0A239IML6"/>
<keyword evidence="1" id="KW-0805">Transcription regulation</keyword>
<dbReference type="GO" id="GO:0043565">
    <property type="term" value="F:sequence-specific DNA binding"/>
    <property type="evidence" value="ECO:0007669"/>
    <property type="project" value="InterPro"/>
</dbReference>
<proteinExistence type="predicted"/>
<keyword evidence="5" id="KW-1185">Reference proteome</keyword>
<accession>A0A239IML6</accession>
<dbReference type="PANTHER" id="PTHR43130">
    <property type="entry name" value="ARAC-FAMILY TRANSCRIPTIONAL REGULATOR"/>
    <property type="match status" value="1"/>
</dbReference>
<dbReference type="InterPro" id="IPR029062">
    <property type="entry name" value="Class_I_gatase-like"/>
</dbReference>
<evidence type="ECO:0000313" key="5">
    <source>
        <dbReference type="Proteomes" id="UP000198282"/>
    </source>
</evidence>
<dbReference type="SMART" id="SM00342">
    <property type="entry name" value="HTH_ARAC"/>
    <property type="match status" value="1"/>
</dbReference>
<dbReference type="Gene3D" id="1.10.10.60">
    <property type="entry name" value="Homeodomain-like"/>
    <property type="match status" value="1"/>
</dbReference>
<protein>
    <submittedName>
        <fullName evidence="4">Transcriptional regulator, AraC family with amidase-like domain</fullName>
    </submittedName>
</protein>
<keyword evidence="2" id="KW-0804">Transcription</keyword>
<evidence type="ECO:0000259" key="3">
    <source>
        <dbReference type="PROSITE" id="PS01124"/>
    </source>
</evidence>
<evidence type="ECO:0000313" key="4">
    <source>
        <dbReference type="EMBL" id="SNS94920.1"/>
    </source>
</evidence>
<evidence type="ECO:0000256" key="1">
    <source>
        <dbReference type="ARBA" id="ARBA00023015"/>
    </source>
</evidence>
<dbReference type="InterPro" id="IPR052158">
    <property type="entry name" value="INH-QAR"/>
</dbReference>
<evidence type="ECO:0000256" key="2">
    <source>
        <dbReference type="ARBA" id="ARBA00023163"/>
    </source>
</evidence>
<dbReference type="InterPro" id="IPR018060">
    <property type="entry name" value="HTH_AraC"/>
</dbReference>
<name>A0A239IML6_9ACTN</name>
<dbReference type="SUPFAM" id="SSF52317">
    <property type="entry name" value="Class I glutamine amidotransferase-like"/>
    <property type="match status" value="1"/>
</dbReference>
<dbReference type="InterPro" id="IPR009057">
    <property type="entry name" value="Homeodomain-like_sf"/>
</dbReference>
<dbReference type="SUPFAM" id="SSF46689">
    <property type="entry name" value="Homeodomain-like"/>
    <property type="match status" value="2"/>
</dbReference>
<dbReference type="PANTHER" id="PTHR43130:SF3">
    <property type="entry name" value="HTH-TYPE TRANSCRIPTIONAL REGULATOR RV1931C"/>
    <property type="match status" value="1"/>
</dbReference>
<dbReference type="CDD" id="cd03137">
    <property type="entry name" value="GATase1_AraC_1"/>
    <property type="match status" value="1"/>
</dbReference>
<dbReference type="EMBL" id="FZOD01000020">
    <property type="protein sequence ID" value="SNS94920.1"/>
    <property type="molecule type" value="Genomic_DNA"/>
</dbReference>